<dbReference type="AlphaFoldDB" id="A0A0R1NX71"/>
<evidence type="ECO:0000313" key="2">
    <source>
        <dbReference type="Proteomes" id="UP000050901"/>
    </source>
</evidence>
<dbReference type="EMBL" id="AZEQ01000019">
    <property type="protein sequence ID" value="KRL24281.1"/>
    <property type="molecule type" value="Genomic_DNA"/>
</dbReference>
<dbReference type="RefSeq" id="WP_056968603.1">
    <property type="nucleotide sequence ID" value="NZ_AZEQ01000019.1"/>
</dbReference>
<dbReference type="PATRIC" id="fig|1423771.3.peg.829"/>
<evidence type="ECO:0000313" key="1">
    <source>
        <dbReference type="EMBL" id="KRL24281.1"/>
    </source>
</evidence>
<dbReference type="Proteomes" id="UP000050901">
    <property type="component" value="Unassembled WGS sequence"/>
</dbReference>
<comment type="caution">
    <text evidence="1">The sequence shown here is derived from an EMBL/GenBank/DDBJ whole genome shotgun (WGS) entry which is preliminary data.</text>
</comment>
<gene>
    <name evidence="1" type="ORF">FC47_GL000822</name>
</gene>
<proteinExistence type="predicted"/>
<reference evidence="1 2" key="1">
    <citation type="journal article" date="2015" name="Genome Announc.">
        <title>Expanding the biotechnology potential of lactobacilli through comparative genomics of 213 strains and associated genera.</title>
        <authorList>
            <person name="Sun Z."/>
            <person name="Harris H.M."/>
            <person name="McCann A."/>
            <person name="Guo C."/>
            <person name="Argimon S."/>
            <person name="Zhang W."/>
            <person name="Yang X."/>
            <person name="Jeffery I.B."/>
            <person name="Cooney J.C."/>
            <person name="Kagawa T.F."/>
            <person name="Liu W."/>
            <person name="Song Y."/>
            <person name="Salvetti E."/>
            <person name="Wrobel A."/>
            <person name="Rasinkangas P."/>
            <person name="Parkhill J."/>
            <person name="Rea M.C."/>
            <person name="O'Sullivan O."/>
            <person name="Ritari J."/>
            <person name="Douillard F.P."/>
            <person name="Paul Ross R."/>
            <person name="Yang R."/>
            <person name="Briner A.E."/>
            <person name="Felis G.E."/>
            <person name="de Vos W.M."/>
            <person name="Barrangou R."/>
            <person name="Klaenhammer T.R."/>
            <person name="Caufield P.W."/>
            <person name="Cui Y."/>
            <person name="Zhang H."/>
            <person name="O'Toole P.W."/>
        </authorList>
    </citation>
    <scope>NUCLEOTIDE SEQUENCE [LARGE SCALE GENOMIC DNA]</scope>
    <source>
        <strain evidence="1 2">DSM 13345</strain>
    </source>
</reference>
<organism evidence="1 2">
    <name type="scientific">Limosilactobacillus mucosae DSM 13345</name>
    <dbReference type="NCBI Taxonomy" id="1423771"/>
    <lineage>
        <taxon>Bacteria</taxon>
        <taxon>Bacillati</taxon>
        <taxon>Bacillota</taxon>
        <taxon>Bacilli</taxon>
        <taxon>Lactobacillales</taxon>
        <taxon>Lactobacillaceae</taxon>
        <taxon>Limosilactobacillus</taxon>
    </lineage>
</organism>
<accession>A0A0R1NX71</accession>
<name>A0A0R1NX71_LIMMU</name>
<sequence length="457" mass="55470">MGKKRKKRNQRKLPVLTYQEHKKLFDEMSDVQLKALADFKKYEMESWFYTYSFLEETNWVFSDIKVDPWYDRHSRHSGENLYCDCGRRVKYLYILESKKIHNGKRLVKKLGITHFELEAGIPLQIIQEIRKGVNRIDRYQDSILIAYRHGKRFDDNLFEETVNAGAFKENRHQILYEKCLAFRQADLPLFVDDENHLQKVYQEAMAALARKQREKKRKEWELQHPKKQKEEIRQNRMLKRIRRASMKKWRALYGKKIQKEYMAIVSEQVYKSEEYLELLNRLKKRKESVNDIIEYRWQMSQKRLSKIFKSEGWQLIDIDVGDKGYHLVKTACICGQLYPWGVILQRDGKIICFNVHHLAKHHVLSEEKAKIVERCFKQMQRDLFEVCEHTLEHPDYWSKKFTKVINDQNYMRRDTPQYQYLSFLRAHRFAAPNAFNKRFIEQYKKKLEGKRKHRAKQ</sequence>
<protein>
    <submittedName>
        <fullName evidence="1">Uncharacterized protein</fullName>
    </submittedName>
</protein>